<dbReference type="SUPFAM" id="SSF51182">
    <property type="entry name" value="RmlC-like cupins"/>
    <property type="match status" value="1"/>
</dbReference>
<dbReference type="Proteomes" id="UP001303473">
    <property type="component" value="Unassembled WGS sequence"/>
</dbReference>
<dbReference type="EMBL" id="MU853822">
    <property type="protein sequence ID" value="KAK3938794.1"/>
    <property type="molecule type" value="Genomic_DNA"/>
</dbReference>
<evidence type="ECO:0000256" key="9">
    <source>
        <dbReference type="ARBA" id="ARBA00070673"/>
    </source>
</evidence>
<protein>
    <recommendedName>
        <fullName evidence="9 12">Cysteine dioxygenase</fullName>
        <ecNumber evidence="3 12">1.13.11.20</ecNumber>
    </recommendedName>
</protein>
<keyword evidence="4 11" id="KW-0479">Metal-binding</keyword>
<dbReference type="GO" id="GO:0017172">
    <property type="term" value="F:cysteine dioxygenase activity"/>
    <property type="evidence" value="ECO:0007669"/>
    <property type="project" value="UniProtKB-UniRule"/>
</dbReference>
<feature type="binding site" evidence="11">
    <location>
        <position position="221"/>
    </location>
    <ligand>
        <name>Fe cation</name>
        <dbReference type="ChEBI" id="CHEBI:24875"/>
        <note>catalytic</note>
    </ligand>
</feature>
<evidence type="ECO:0000256" key="1">
    <source>
        <dbReference type="ARBA" id="ARBA00000629"/>
    </source>
</evidence>
<dbReference type="EC" id="1.13.11.20" evidence="3 12"/>
<dbReference type="InterPro" id="IPR010300">
    <property type="entry name" value="CDO_1"/>
</dbReference>
<comment type="cofactor">
    <cofactor evidence="12">
        <name>Fe cation</name>
        <dbReference type="ChEBI" id="CHEBI:24875"/>
    </cofactor>
    <text evidence="12">Binds 1 Fe cation per subunit.</text>
</comment>
<comment type="caution">
    <text evidence="13">The sequence shown here is derived from an EMBL/GenBank/DDBJ whole genome shotgun (WGS) entry which is preliminary data.</text>
</comment>
<keyword evidence="14" id="KW-1185">Reference proteome</keyword>
<organism evidence="13 14">
    <name type="scientific">Diplogelasinospora grovesii</name>
    <dbReference type="NCBI Taxonomy" id="303347"/>
    <lineage>
        <taxon>Eukaryota</taxon>
        <taxon>Fungi</taxon>
        <taxon>Dikarya</taxon>
        <taxon>Ascomycota</taxon>
        <taxon>Pezizomycotina</taxon>
        <taxon>Sordariomycetes</taxon>
        <taxon>Sordariomycetidae</taxon>
        <taxon>Sordariales</taxon>
        <taxon>Diplogelasinosporaceae</taxon>
        <taxon>Diplogelasinospora</taxon>
    </lineage>
</organism>
<comment type="catalytic activity">
    <reaction evidence="1 12">
        <text>L-cysteine + O2 = 3-sulfino-L-alanine + H(+)</text>
        <dbReference type="Rhea" id="RHEA:20441"/>
        <dbReference type="ChEBI" id="CHEBI:15378"/>
        <dbReference type="ChEBI" id="CHEBI:15379"/>
        <dbReference type="ChEBI" id="CHEBI:35235"/>
        <dbReference type="ChEBI" id="CHEBI:61085"/>
        <dbReference type="EC" id="1.13.11.20"/>
    </reaction>
</comment>
<evidence type="ECO:0000256" key="11">
    <source>
        <dbReference type="PIRSR" id="PIRSR610300-51"/>
    </source>
</evidence>
<keyword evidence="8 11" id="KW-0408">Iron</keyword>
<feature type="cross-link" description="3'-(S-cysteinyl)-tyrosine (Cys-Tyr)" evidence="10">
    <location>
        <begin position="171"/>
        <end position="237"/>
    </location>
</feature>
<evidence type="ECO:0000313" key="14">
    <source>
        <dbReference type="Proteomes" id="UP001303473"/>
    </source>
</evidence>
<dbReference type="FunFam" id="2.60.120.10:FF:000189">
    <property type="entry name" value="Cysteine dioxygenase"/>
    <property type="match status" value="1"/>
</dbReference>
<sequence length="276" mass="30621">MQYKKHKPIPISIPISDSPIVFCSVIATFCHESRHHQTSAPKQTPLSVNIGKMAVNSLVKSLVGNRTLTFGCNGNANVDINQFEELVLALKEALGPSSGLTSDDVDVKQLTQLMLDYKSNEKEWSRFAMGDASRGYTRNLVDEGNGKSNLLVLVWSPGKGSPIHDHGNAHCLMKILRGNLTETRYAFPDENSEGEEPMRVISERTHRENEVAYMADELGVHRVWNQGSDFAVSLHLYTPPNVARGGCHIFNPETGKKSHVKKCGNYSAYGRLLKEE</sequence>
<feature type="binding site" evidence="11">
    <location>
        <position position="164"/>
    </location>
    <ligand>
        <name>Fe cation</name>
        <dbReference type="ChEBI" id="CHEBI:24875"/>
        <note>catalytic</note>
    </ligand>
</feature>
<name>A0AAN6S348_9PEZI</name>
<dbReference type="PANTHER" id="PTHR12918:SF1">
    <property type="entry name" value="CYSTEINE DIOXYGENASE TYPE 1"/>
    <property type="match status" value="1"/>
</dbReference>
<evidence type="ECO:0000256" key="2">
    <source>
        <dbReference type="ARBA" id="ARBA00006622"/>
    </source>
</evidence>
<proteinExistence type="inferred from homology"/>
<evidence type="ECO:0000256" key="3">
    <source>
        <dbReference type="ARBA" id="ARBA00013133"/>
    </source>
</evidence>
<keyword evidence="5 10" id="KW-0883">Thioether bond</keyword>
<evidence type="ECO:0000313" key="13">
    <source>
        <dbReference type="EMBL" id="KAK3938794.1"/>
    </source>
</evidence>
<reference evidence="14" key="1">
    <citation type="journal article" date="2023" name="Mol. Phylogenet. Evol.">
        <title>Genome-scale phylogeny and comparative genomics of the fungal order Sordariales.</title>
        <authorList>
            <person name="Hensen N."/>
            <person name="Bonometti L."/>
            <person name="Westerberg I."/>
            <person name="Brannstrom I.O."/>
            <person name="Guillou S."/>
            <person name="Cros-Aarteil S."/>
            <person name="Calhoun S."/>
            <person name="Haridas S."/>
            <person name="Kuo A."/>
            <person name="Mondo S."/>
            <person name="Pangilinan J."/>
            <person name="Riley R."/>
            <person name="LaButti K."/>
            <person name="Andreopoulos B."/>
            <person name="Lipzen A."/>
            <person name="Chen C."/>
            <person name="Yan M."/>
            <person name="Daum C."/>
            <person name="Ng V."/>
            <person name="Clum A."/>
            <person name="Steindorff A."/>
            <person name="Ohm R.A."/>
            <person name="Martin F."/>
            <person name="Silar P."/>
            <person name="Natvig D.O."/>
            <person name="Lalanne C."/>
            <person name="Gautier V."/>
            <person name="Ament-Velasquez S.L."/>
            <person name="Kruys A."/>
            <person name="Hutchinson M.I."/>
            <person name="Powell A.J."/>
            <person name="Barry K."/>
            <person name="Miller A.N."/>
            <person name="Grigoriev I.V."/>
            <person name="Debuchy R."/>
            <person name="Gladieux P."/>
            <person name="Hiltunen Thoren M."/>
            <person name="Johannesson H."/>
        </authorList>
    </citation>
    <scope>NUCLEOTIDE SEQUENCE [LARGE SCALE GENOMIC DNA]</scope>
    <source>
        <strain evidence="14">CBS 340.73</strain>
    </source>
</reference>
<evidence type="ECO:0000256" key="5">
    <source>
        <dbReference type="ARBA" id="ARBA00022784"/>
    </source>
</evidence>
<dbReference type="Gene3D" id="2.60.120.10">
    <property type="entry name" value="Jelly Rolls"/>
    <property type="match status" value="1"/>
</dbReference>
<evidence type="ECO:0000256" key="12">
    <source>
        <dbReference type="RuleBase" id="RU366010"/>
    </source>
</evidence>
<keyword evidence="7 12" id="KW-0560">Oxidoreductase</keyword>
<keyword evidence="6 12" id="KW-0223">Dioxygenase</keyword>
<dbReference type="InterPro" id="IPR014710">
    <property type="entry name" value="RmlC-like_jellyroll"/>
</dbReference>
<evidence type="ECO:0000256" key="8">
    <source>
        <dbReference type="ARBA" id="ARBA00023004"/>
    </source>
</evidence>
<feature type="binding site" evidence="11">
    <location>
        <position position="166"/>
    </location>
    <ligand>
        <name>Fe cation</name>
        <dbReference type="ChEBI" id="CHEBI:24875"/>
        <note>catalytic</note>
    </ligand>
</feature>
<evidence type="ECO:0000256" key="7">
    <source>
        <dbReference type="ARBA" id="ARBA00023002"/>
    </source>
</evidence>
<dbReference type="CDD" id="cd10548">
    <property type="entry name" value="cupin_CDO"/>
    <property type="match status" value="1"/>
</dbReference>
<dbReference type="Pfam" id="PF05995">
    <property type="entry name" value="CDO_I"/>
    <property type="match status" value="1"/>
</dbReference>
<accession>A0AAN6S348</accession>
<dbReference type="AlphaFoldDB" id="A0AAN6S348"/>
<dbReference type="GO" id="GO:0019448">
    <property type="term" value="P:L-cysteine catabolic process"/>
    <property type="evidence" value="ECO:0007669"/>
    <property type="project" value="TreeGrafter"/>
</dbReference>
<comment type="similarity">
    <text evidence="2 12">Belongs to the cysteine dioxygenase family.</text>
</comment>
<evidence type="ECO:0000256" key="10">
    <source>
        <dbReference type="PIRSR" id="PIRSR610300-50"/>
    </source>
</evidence>
<dbReference type="InterPro" id="IPR011051">
    <property type="entry name" value="RmlC_Cupin_sf"/>
</dbReference>
<evidence type="ECO:0000256" key="4">
    <source>
        <dbReference type="ARBA" id="ARBA00022723"/>
    </source>
</evidence>
<gene>
    <name evidence="13" type="ORF">QBC46DRAFT_389414</name>
</gene>
<evidence type="ECO:0000256" key="6">
    <source>
        <dbReference type="ARBA" id="ARBA00022964"/>
    </source>
</evidence>
<dbReference type="GO" id="GO:0008198">
    <property type="term" value="F:ferrous iron binding"/>
    <property type="evidence" value="ECO:0007669"/>
    <property type="project" value="TreeGrafter"/>
</dbReference>
<dbReference type="PANTHER" id="PTHR12918">
    <property type="entry name" value="CYSTEINE DIOXYGENASE"/>
    <property type="match status" value="1"/>
</dbReference>